<dbReference type="PROSITE" id="PS51273">
    <property type="entry name" value="GATASE_TYPE_1"/>
    <property type="match status" value="1"/>
</dbReference>
<comment type="caution">
    <text evidence="12">Lacks conserved residue(s) required for the propagation of feature annotation.</text>
</comment>
<comment type="catalytic activity">
    <reaction evidence="11 12">
        <text>N(2)-formyl-N(1)-(5-phospho-beta-D-ribosyl)glycinamide + L-glutamine + ATP + H2O = 2-formamido-N(1)-(5-O-phospho-beta-D-ribosyl)acetamidine + L-glutamate + ADP + phosphate + H(+)</text>
        <dbReference type="Rhea" id="RHEA:17129"/>
        <dbReference type="ChEBI" id="CHEBI:15377"/>
        <dbReference type="ChEBI" id="CHEBI:15378"/>
        <dbReference type="ChEBI" id="CHEBI:29985"/>
        <dbReference type="ChEBI" id="CHEBI:30616"/>
        <dbReference type="ChEBI" id="CHEBI:43474"/>
        <dbReference type="ChEBI" id="CHEBI:58359"/>
        <dbReference type="ChEBI" id="CHEBI:147286"/>
        <dbReference type="ChEBI" id="CHEBI:147287"/>
        <dbReference type="ChEBI" id="CHEBI:456216"/>
        <dbReference type="EC" id="6.3.5.3"/>
    </reaction>
</comment>
<dbReference type="Pfam" id="PF22689">
    <property type="entry name" value="FGAR-AT_PurM_N-like"/>
    <property type="match status" value="1"/>
</dbReference>
<dbReference type="NCBIfam" id="TIGR01735">
    <property type="entry name" value="FGAM_synt"/>
    <property type="match status" value="1"/>
</dbReference>
<dbReference type="Pfam" id="PF18072">
    <property type="entry name" value="FGAR-AT_linker"/>
    <property type="match status" value="1"/>
</dbReference>
<feature type="domain" description="Phosphoribosylformylglycinamidine synthase linker" evidence="15">
    <location>
        <begin position="180"/>
        <end position="229"/>
    </location>
</feature>
<dbReference type="KEGG" id="hyf:DTO96_101193"/>
<dbReference type="Pfam" id="PF13507">
    <property type="entry name" value="GATase_5"/>
    <property type="match status" value="1"/>
</dbReference>
<feature type="binding site" evidence="12">
    <location>
        <position position="726"/>
    </location>
    <ligand>
        <name>Mg(2+)</name>
        <dbReference type="ChEBI" id="CHEBI:18420"/>
    </ligand>
</feature>
<dbReference type="GO" id="GO:0046872">
    <property type="term" value="F:metal ion binding"/>
    <property type="evidence" value="ECO:0007669"/>
    <property type="project" value="UniProtKB-KW"/>
</dbReference>
<dbReference type="GO" id="GO:0005737">
    <property type="term" value="C:cytoplasm"/>
    <property type="evidence" value="ECO:0007669"/>
    <property type="project" value="UniProtKB-SubCell"/>
</dbReference>
<feature type="domain" description="PurM-like C-terminal" evidence="14">
    <location>
        <begin position="849"/>
        <end position="998"/>
    </location>
</feature>
<dbReference type="InterPro" id="IPR036604">
    <property type="entry name" value="PurS-like_sf"/>
</dbReference>
<dbReference type="RefSeq" id="WP_114562657.1">
    <property type="nucleotide sequence ID" value="NZ_CP031124.1"/>
</dbReference>
<feature type="binding site" evidence="12">
    <location>
        <position position="687"/>
    </location>
    <ligand>
        <name>Mg(2+)</name>
        <dbReference type="ChEBI" id="CHEBI:18420"/>
    </ligand>
</feature>
<feature type="domain" description="FGAR-AT PurM N-terminal-like" evidence="17">
    <location>
        <begin position="656"/>
        <end position="815"/>
    </location>
</feature>
<dbReference type="FunFam" id="3.90.650.10:FF:000024">
    <property type="entry name" value="Phosphoribosylformylglycinamidine synthase"/>
    <property type="match status" value="1"/>
</dbReference>
<comment type="function">
    <text evidence="12">Phosphoribosylformylglycinamidine synthase involved in the purines biosynthetic pathway. Catalyzes the ATP-dependent conversion of formylglycinamide ribonucleotide (FGAR) and glutamine to yield formylglycinamidine ribonucleotide (FGAM) and glutamate.</text>
</comment>
<dbReference type="SUPFAM" id="SSF109736">
    <property type="entry name" value="FGAM synthase PurL, linker domain"/>
    <property type="match status" value="1"/>
</dbReference>
<dbReference type="PANTHER" id="PTHR10099">
    <property type="entry name" value="PHOSPHORIBOSYLFORMYLGLYCINAMIDINE SYNTHASE"/>
    <property type="match status" value="1"/>
</dbReference>
<feature type="active site" description="Nucleophile" evidence="12">
    <location>
        <position position="1168"/>
    </location>
</feature>
<dbReference type="Gene3D" id="3.90.650.10">
    <property type="entry name" value="PurM-like C-terminal domain"/>
    <property type="match status" value="2"/>
</dbReference>
<comment type="subcellular location">
    <subcellularLocation>
        <location evidence="12">Cytoplasm</location>
    </subcellularLocation>
</comment>
<evidence type="ECO:0000256" key="9">
    <source>
        <dbReference type="ARBA" id="ARBA00022842"/>
    </source>
</evidence>
<keyword evidence="10 12" id="KW-0315">Glutamine amidotransferase</keyword>
<evidence type="ECO:0000256" key="5">
    <source>
        <dbReference type="ARBA" id="ARBA00022723"/>
    </source>
</evidence>
<dbReference type="InterPro" id="IPR036676">
    <property type="entry name" value="PurM-like_C_sf"/>
</dbReference>
<proteinExistence type="inferred from homology"/>
<dbReference type="CDD" id="cd01740">
    <property type="entry name" value="GATase1_FGAR_AT"/>
    <property type="match status" value="1"/>
</dbReference>
<dbReference type="FunFam" id="1.10.8.750:FF:000002">
    <property type="entry name" value="Phosphoribosylformylglycinamidine synthase"/>
    <property type="match status" value="1"/>
</dbReference>
<gene>
    <name evidence="12 18" type="primary">purL</name>
    <name evidence="18" type="ORF">DTO96_101193</name>
</gene>
<evidence type="ECO:0000259" key="17">
    <source>
        <dbReference type="Pfam" id="PF22689"/>
    </source>
</evidence>
<keyword evidence="8 12" id="KW-0067">ATP-binding</keyword>
<dbReference type="Gene3D" id="3.40.50.880">
    <property type="match status" value="1"/>
</dbReference>
<feature type="binding site" evidence="12">
    <location>
        <position position="686"/>
    </location>
    <ligand>
        <name>ATP</name>
        <dbReference type="ChEBI" id="CHEBI:30616"/>
    </ligand>
</feature>
<dbReference type="SUPFAM" id="SSF55326">
    <property type="entry name" value="PurM N-terminal domain-like"/>
    <property type="match status" value="2"/>
</dbReference>
<keyword evidence="6 12" id="KW-0547">Nucleotide-binding</keyword>
<dbReference type="Pfam" id="PF02769">
    <property type="entry name" value="AIRS_C"/>
    <property type="match status" value="2"/>
</dbReference>
<sequence length="1327" mass="143084">MSVITHLHGSRALSDFRVSRLLNRFAALNPDIVGVQSRYVHYIWSNEALSARDLEVLKGLLAYGEEGIDATVAHVDLTVVPRIGTISPWASKATDIAHNAGLTHIRRIERGIEYGLLVKKGLLGNKKLSAADIEVASVLMHDRMTESVCVGEFDGVALFNDLPSKPLLTIPVLTEGKAALEYANTDLGLALSDDEVDYLLDAYLNLQRDPTDVELMMFAQANSEHCRHKIFNADFIIDGEAQPIGLFKMIRNTHQLNPAGDVVAYDDNAAVMAGATVQRFYPDANGVYQGNNALTHTLMKVETHNHPTAIAPFSGAATGSGGEIRDEGATGQGSKPKVGLTGFTVSNLNLPDAPRAWEVAYGKPERIVSALDIMLEGPIGGAAFNNEFGRANLAGYFRTFEQPIGDVTYGYHKPIMIAGGIGNIDDSHIGKKDLPEGALLIQLGGPGMKIGLGGGAASSMGAGSNSAALDFDSVQRGNPEIQRRAQEVIDRCWQRGAENPILSIHDVGAGGISNAFPEIVHGAHRGAVFDLNLVQLEESGLSPREIWSNEAQERYVMSILPESLAWFADACERERCPFAVIGSVTAEQQLIVKDSRDDVQNPCEPVDMPMDVLLGKPPKMTRDVKRVETKGEAIDLVGLDLEQAALEVMRHPTVASKSFLITIGDRSVGGMTARDQMVGPYQVPVADCAVSLRDYVGTLGEAFAMGERTPLAVLDAPASGRMAIAEAITNIAAAPIENISQIKLSANWMAACGVDGEDAKLYDTVHAVGMELCPALGISIPVGKDSLSMQTKWNDNEGNKTVRSPVSLIVTSFAPVTDVRKTLTPELSKDVGATMLVLIDLAKGKTRMGLSILAQVTRQVGDSVPDLDDADMLKNAFAAVQTLNAKNLALAYHDKSDGGLFATVAEMAFAAQTSVSINADLLTIDPNTADAGDFKISGVQMSVQRAEKLMQALFNEELGMVIQVKKDQIGDVMDVLRAHDLGAHSHVVGQVIPSTQAEAQLSVWQDGEAKLKLPLAVLHAAWQETSFHIAKLRDNPACVEQEYAQAPQPLTPKLMFAPDANAHSAYLNVANKPKVAILREQGVNGHVEMAAAFTHVGFDAVDVHMSDLLAGRVNLNDMRGLVACGGFSYGDVLGAGEGWAKTILFNDNVREQFAQFFARPDTFSLGVCNGCQMMSNLKDIIPGADHWPKFVRNRSEQYEARLVQVEITESPSILLKGMTGSVLPIVISHGEGRASYANADDLTQMQSTSKASLRYVDAAHNATEHYPMNPNGAPLGLNGFTSADGRVLIMMPHPERVYRAELFSYKPSEWDVSPWLQLFQNAREWVG</sequence>
<evidence type="ECO:0000256" key="4">
    <source>
        <dbReference type="ARBA" id="ARBA00022598"/>
    </source>
</evidence>
<feature type="binding site" evidence="12">
    <location>
        <position position="730"/>
    </location>
    <ligand>
        <name>Mg(2+)</name>
        <dbReference type="ChEBI" id="CHEBI:18420"/>
    </ligand>
</feature>
<keyword evidence="4 12" id="KW-0436">Ligase</keyword>
<evidence type="ECO:0000256" key="1">
    <source>
        <dbReference type="ARBA" id="ARBA00004920"/>
    </source>
</evidence>
<dbReference type="SUPFAM" id="SSF52317">
    <property type="entry name" value="Class I glutamine amidotransferase-like"/>
    <property type="match status" value="1"/>
</dbReference>
<keyword evidence="5 12" id="KW-0479">Metal-binding</keyword>
<dbReference type="UniPathway" id="UPA00074">
    <property type="reaction ID" value="UER00128"/>
</dbReference>
<dbReference type="FunFam" id="3.30.1330.10:FF:000005">
    <property type="entry name" value="Phosphoribosylformylglycinamidine synthase"/>
    <property type="match status" value="1"/>
</dbReference>
<dbReference type="OrthoDB" id="9804441at2"/>
<comment type="similarity">
    <text evidence="2 12">In the N-terminal section; belongs to the FGAMS family.</text>
</comment>
<dbReference type="FunFam" id="3.40.50.880:FF:000008">
    <property type="entry name" value="Phosphoribosylformylglycinamidine synthase"/>
    <property type="match status" value="1"/>
</dbReference>
<dbReference type="CDD" id="cd02203">
    <property type="entry name" value="PurL_repeat1"/>
    <property type="match status" value="1"/>
</dbReference>
<dbReference type="SUPFAM" id="SSF82697">
    <property type="entry name" value="PurS-like"/>
    <property type="match status" value="1"/>
</dbReference>
<evidence type="ECO:0000256" key="8">
    <source>
        <dbReference type="ARBA" id="ARBA00022840"/>
    </source>
</evidence>
<dbReference type="GO" id="GO:0005524">
    <property type="term" value="F:ATP binding"/>
    <property type="evidence" value="ECO:0007669"/>
    <property type="project" value="UniProtKB-UniRule"/>
</dbReference>
<keyword evidence="3 12" id="KW-0963">Cytoplasm</keyword>
<dbReference type="SUPFAM" id="SSF56042">
    <property type="entry name" value="PurM C-terminal domain-like"/>
    <property type="match status" value="2"/>
</dbReference>
<dbReference type="PANTHER" id="PTHR10099:SF1">
    <property type="entry name" value="PHOSPHORIBOSYLFORMYLGLYCINAMIDINE SYNTHASE"/>
    <property type="match status" value="1"/>
</dbReference>
<dbReference type="InterPro" id="IPR055181">
    <property type="entry name" value="FGAR-AT_PurM_N-like"/>
</dbReference>
<dbReference type="EC" id="6.3.5.3" evidence="12"/>
<keyword evidence="19" id="KW-1185">Reference proteome</keyword>
<feature type="active site" evidence="12">
    <location>
        <position position="1295"/>
    </location>
</feature>
<dbReference type="Gene3D" id="3.30.1330.10">
    <property type="entry name" value="PurM-like, N-terminal domain"/>
    <property type="match status" value="2"/>
</dbReference>
<feature type="binding site" evidence="12">
    <location>
        <position position="896"/>
    </location>
    <ligand>
        <name>ATP</name>
        <dbReference type="ChEBI" id="CHEBI:30616"/>
    </ligand>
</feature>
<keyword evidence="7 12" id="KW-0658">Purine biosynthesis</keyword>
<evidence type="ECO:0000256" key="7">
    <source>
        <dbReference type="ARBA" id="ARBA00022755"/>
    </source>
</evidence>
<dbReference type="HAMAP" id="MF_00419">
    <property type="entry name" value="PurL_1"/>
    <property type="match status" value="1"/>
</dbReference>
<keyword evidence="9 12" id="KW-0460">Magnesium</keyword>
<evidence type="ECO:0000256" key="3">
    <source>
        <dbReference type="ARBA" id="ARBA00022490"/>
    </source>
</evidence>
<dbReference type="NCBIfam" id="NF003672">
    <property type="entry name" value="PRK05297.1"/>
    <property type="match status" value="1"/>
</dbReference>
<dbReference type="GO" id="GO:0004642">
    <property type="term" value="F:phosphoribosylformylglycinamidine synthase activity"/>
    <property type="evidence" value="ECO:0007669"/>
    <property type="project" value="UniProtKB-UniRule"/>
</dbReference>
<dbReference type="InterPro" id="IPR036921">
    <property type="entry name" value="PurM-like_N_sf"/>
</dbReference>
<dbReference type="CDD" id="cd02204">
    <property type="entry name" value="PurL_repeat2"/>
    <property type="match status" value="1"/>
</dbReference>
<accession>A0A345DAS4</accession>
<dbReference type="Pfam" id="PF18076">
    <property type="entry name" value="FGAR-AT_N"/>
    <property type="match status" value="1"/>
</dbReference>
<dbReference type="GO" id="GO:0006189">
    <property type="term" value="P:'de novo' IMP biosynthetic process"/>
    <property type="evidence" value="ECO:0007669"/>
    <property type="project" value="UniProtKB-UniRule"/>
</dbReference>
<evidence type="ECO:0000256" key="6">
    <source>
        <dbReference type="ARBA" id="ARBA00022741"/>
    </source>
</evidence>
<feature type="region of interest" description="Disordered" evidence="13">
    <location>
        <begin position="315"/>
        <end position="336"/>
    </location>
</feature>
<reference evidence="19" key="1">
    <citation type="submission" date="2018-07" db="EMBL/GenBank/DDBJ databases">
        <authorList>
            <person name="Kim H."/>
        </authorList>
    </citation>
    <scope>NUCLEOTIDE SEQUENCE [LARGE SCALE GENOMIC DNA]</scope>
    <source>
        <strain evidence="19">F02</strain>
    </source>
</reference>
<feature type="binding site" evidence="12">
    <location>
        <position position="894"/>
    </location>
    <ligand>
        <name>Mg(2+)</name>
        <dbReference type="ChEBI" id="CHEBI:18420"/>
    </ligand>
</feature>
<evidence type="ECO:0000256" key="10">
    <source>
        <dbReference type="ARBA" id="ARBA00022962"/>
    </source>
</evidence>
<comment type="subunit">
    <text evidence="12">Monomer.</text>
</comment>
<evidence type="ECO:0000256" key="13">
    <source>
        <dbReference type="SAM" id="MobiDB-lite"/>
    </source>
</evidence>
<dbReference type="EMBL" id="CP031124">
    <property type="protein sequence ID" value="AXF85462.1"/>
    <property type="molecule type" value="Genomic_DNA"/>
</dbReference>
<dbReference type="InterPro" id="IPR040707">
    <property type="entry name" value="FGAR-AT_N"/>
</dbReference>
<dbReference type="InterPro" id="IPR010918">
    <property type="entry name" value="PurM-like_C_dom"/>
</dbReference>
<evidence type="ECO:0000256" key="2">
    <source>
        <dbReference type="ARBA" id="ARBA00008608"/>
    </source>
</evidence>
<evidence type="ECO:0000256" key="11">
    <source>
        <dbReference type="ARBA" id="ARBA00052585"/>
    </source>
</evidence>
<comment type="pathway">
    <text evidence="1 12">Purine metabolism; IMP biosynthesis via de novo pathway; 5-amino-1-(5-phospho-D-ribosyl)imidazole from N(2)-formyl-N(1)-(5-phospho-D-ribosyl)glycinamide: step 1/2.</text>
</comment>
<dbReference type="Gene3D" id="1.10.8.750">
    <property type="entry name" value="Phosphoribosylformylglycinamidine synthase, linker domain"/>
    <property type="match status" value="1"/>
</dbReference>
<feature type="active site" evidence="12">
    <location>
        <position position="1293"/>
    </location>
</feature>
<dbReference type="InterPro" id="IPR041609">
    <property type="entry name" value="PurL_linker"/>
</dbReference>
<evidence type="ECO:0000313" key="19">
    <source>
        <dbReference type="Proteomes" id="UP000252182"/>
    </source>
</evidence>
<feature type="domain" description="PurM-like C-terminal" evidence="14">
    <location>
        <begin position="436"/>
        <end position="593"/>
    </location>
</feature>
<evidence type="ECO:0000259" key="14">
    <source>
        <dbReference type="Pfam" id="PF02769"/>
    </source>
</evidence>
<evidence type="ECO:0000256" key="12">
    <source>
        <dbReference type="HAMAP-Rule" id="MF_00419"/>
    </source>
</evidence>
<evidence type="ECO:0000259" key="16">
    <source>
        <dbReference type="Pfam" id="PF18076"/>
    </source>
</evidence>
<dbReference type="InterPro" id="IPR010073">
    <property type="entry name" value="PurL_large"/>
</dbReference>
<organism evidence="18 19">
    <name type="scientific">Ephemeroptericola cinctiostellae</name>
    <dbReference type="NCBI Taxonomy" id="2268024"/>
    <lineage>
        <taxon>Bacteria</taxon>
        <taxon>Pseudomonadati</taxon>
        <taxon>Pseudomonadota</taxon>
        <taxon>Betaproteobacteria</taxon>
        <taxon>Burkholderiales</taxon>
        <taxon>Burkholderiaceae</taxon>
        <taxon>Ephemeroptericola</taxon>
    </lineage>
</organism>
<dbReference type="Proteomes" id="UP000252182">
    <property type="component" value="Chromosome"/>
</dbReference>
<evidence type="ECO:0000313" key="18">
    <source>
        <dbReference type="EMBL" id="AXF85462.1"/>
    </source>
</evidence>
<feature type="binding site" evidence="12">
    <location>
        <begin position="315"/>
        <end position="326"/>
    </location>
    <ligand>
        <name>ATP</name>
        <dbReference type="ChEBI" id="CHEBI:30616"/>
    </ligand>
</feature>
<dbReference type="InterPro" id="IPR029062">
    <property type="entry name" value="Class_I_gatase-like"/>
</dbReference>
<dbReference type="SMART" id="SM01211">
    <property type="entry name" value="GATase_5"/>
    <property type="match status" value="1"/>
</dbReference>
<evidence type="ECO:0000259" key="15">
    <source>
        <dbReference type="Pfam" id="PF18072"/>
    </source>
</evidence>
<feature type="domain" description="Phosphoribosylformylglycinamidine synthase N-terminal" evidence="16">
    <location>
        <begin position="38"/>
        <end position="159"/>
    </location>
</feature>
<name>A0A345DAS4_9BURK</name>
<protein>
    <recommendedName>
        <fullName evidence="12">Phosphoribosylformylglycinamidine synthase</fullName>
        <shortName evidence="12">FGAM synthase</shortName>
        <shortName evidence="12">FGAMS</shortName>
        <ecNumber evidence="12">6.3.5.3</ecNumber>
    </recommendedName>
    <alternativeName>
        <fullName evidence="12">Formylglycinamide ribonucleotide amidotransferase</fullName>
        <shortName evidence="12">FGAR amidotransferase</shortName>
        <shortName evidence="12">FGAR-AT</shortName>
    </alternativeName>
</protein>